<feature type="domain" description="PKD" evidence="1">
    <location>
        <begin position="671"/>
        <end position="755"/>
    </location>
</feature>
<organism evidence="2 3">
    <name type="scientific">Mucilaginibacter myungsuensis</name>
    <dbReference type="NCBI Taxonomy" id="649104"/>
    <lineage>
        <taxon>Bacteria</taxon>
        <taxon>Pseudomonadati</taxon>
        <taxon>Bacteroidota</taxon>
        <taxon>Sphingobacteriia</taxon>
        <taxon>Sphingobacteriales</taxon>
        <taxon>Sphingobacteriaceae</taxon>
        <taxon>Mucilaginibacter</taxon>
    </lineage>
</organism>
<dbReference type="PANTHER" id="PTHR46534">
    <property type="entry name" value="IGGFC_BINDING DOMAIN-CONTAINING PROTEIN"/>
    <property type="match status" value="1"/>
</dbReference>
<dbReference type="Gene3D" id="2.60.40.10">
    <property type="entry name" value="Immunoglobulins"/>
    <property type="match status" value="4"/>
</dbReference>
<evidence type="ECO:0000313" key="2">
    <source>
        <dbReference type="EMBL" id="MBE9660712.1"/>
    </source>
</evidence>
<dbReference type="Pfam" id="PF18911">
    <property type="entry name" value="PKD_4"/>
    <property type="match status" value="3"/>
</dbReference>
<dbReference type="CDD" id="cd00146">
    <property type="entry name" value="PKD"/>
    <property type="match status" value="3"/>
</dbReference>
<name>A0A929PW23_9SPHI</name>
<feature type="domain" description="PKD" evidence="1">
    <location>
        <begin position="619"/>
        <end position="656"/>
    </location>
</feature>
<dbReference type="InterPro" id="IPR022409">
    <property type="entry name" value="PKD/Chitinase_dom"/>
</dbReference>
<dbReference type="AlphaFoldDB" id="A0A929PW23"/>
<dbReference type="SMART" id="SM00089">
    <property type="entry name" value="PKD"/>
    <property type="match status" value="3"/>
</dbReference>
<evidence type="ECO:0000259" key="1">
    <source>
        <dbReference type="PROSITE" id="PS50093"/>
    </source>
</evidence>
<gene>
    <name evidence="2" type="ORF">IRJ16_02350</name>
</gene>
<protein>
    <submittedName>
        <fullName evidence="2">PKD domain-containing protein</fullName>
    </submittedName>
</protein>
<evidence type="ECO:0000313" key="3">
    <source>
        <dbReference type="Proteomes" id="UP000622475"/>
    </source>
</evidence>
<dbReference type="SUPFAM" id="SSF49299">
    <property type="entry name" value="PKD domain"/>
    <property type="match status" value="3"/>
</dbReference>
<dbReference type="Pfam" id="PF17517">
    <property type="entry name" value="IgGFc_binding"/>
    <property type="match status" value="1"/>
</dbReference>
<dbReference type="InterPro" id="IPR035986">
    <property type="entry name" value="PKD_dom_sf"/>
</dbReference>
<dbReference type="NCBIfam" id="TIGR04131">
    <property type="entry name" value="Bac_Flav_CTERM"/>
    <property type="match status" value="1"/>
</dbReference>
<dbReference type="InterPro" id="IPR013783">
    <property type="entry name" value="Ig-like_fold"/>
</dbReference>
<dbReference type="Proteomes" id="UP000622475">
    <property type="component" value="Unassembled WGS sequence"/>
</dbReference>
<dbReference type="InterPro" id="IPR000601">
    <property type="entry name" value="PKD_dom"/>
</dbReference>
<accession>A0A929PW23</accession>
<dbReference type="Pfam" id="PF13585">
    <property type="entry name" value="CHU_C"/>
    <property type="match status" value="1"/>
</dbReference>
<feature type="domain" description="PKD" evidence="1">
    <location>
        <begin position="784"/>
        <end position="821"/>
    </location>
</feature>
<dbReference type="InterPro" id="IPR035234">
    <property type="entry name" value="IgGFc-bd_N"/>
</dbReference>
<comment type="caution">
    <text evidence="2">The sequence shown here is derived from an EMBL/GenBank/DDBJ whole genome shotgun (WGS) entry which is preliminary data.</text>
</comment>
<dbReference type="InterPro" id="IPR026341">
    <property type="entry name" value="T9SS_type_B"/>
</dbReference>
<sequence>MLKEILRVLLFLTLGLLNWTGLAAQSTSSKGTEFWTCYMQHIAGTTGNSGSSMILYITSDVATSGKVEFADGTAAQSFNVVPNTVTFVTIPANQFLSGELKAKKGIHITALKPIAVYAHIYASSVSGATLLLPVNTMGKSYLSLNYTQLSNSGNGNPSYSIFDVIGTEDDTEVEITPIADLTSGKKAGVPFVITLAKGELFQGLSATDLTGTKIRSISTNNGICKKIAVFSGSSKIGIGCYNSTLSTNMQSLSSDNLFQQVYPTSTWGKNYITVALKDRNYDIYRIVLSEPDTKVTLNGVALTKAQFVKNLYHEFSTIGAVTNVISADKPIQVVQYTPTQNQNNCVTKNEAAGDPEMIYLSPIEQGLDHVTLYSTGYHKILASYINVVLPTDAVATFTLDGADYSSLFRPVANNPAFSYAQIPVSSGPQTTNTVNTSSGTHNIKASKPFNAIAYGFGSAESYGYAAGTNLVNLNEFVALKNSDGTVDDDNTVNGCINVPYKLQLTLPYRTTNIKWDFKDNKQPIVDAAPVPKRTVVKGSETLYVYEYSGVVSYPIAGDYTVVATVFNPFDDDCGSSKEIQFDFNIAELPVAAFEKTDNCVGNENTFTDNSNLKNSIAKAWIWDFGDGTKGNTANPKHTYAKPGNYDVTLTIVNENGCQNTSVKQTVHIWGLPKPVFEADKAVCVTKPVTFTDRSTSENSNIVSWVWDFGDGSALVTRTAADPLTHTYNKTGTYHITLTLVNAGGCTGTITQSITVNQMPVVDFVMPDACLSDNPQFKDASSIPDNSNYPFTYLWDFGDPKATAANPNTSTERNPFHKYTEARDASNPYKITLTVTTKNGCSFSVTKSFVVNGDQPKALFRPNASNTYCSTQDVLFDNLSTVNFGKITKVIWYFDVANHPNDREVYTADQFPAGNIFKHNYGSFDAPATKRYTVRMEAYSGESCVSQSSAEVITVKANPSATLSQIGGICVETLPVKILPTVKYGITGTHSFTGPGISQDGTFDPSKTGPGTFTINYNFKANNGCDYTEPQRITVYPTPTVNAGSNFTMLEGASVTMKATAGSDVVSYRWNMANGGKAVGLDRDNVLNPVASPIENSTYVLTVTTANGCSASSKIDITVLKLPVVPNTFTPNNDGINDTWQIKYLNTYENATVTVFDRSGTQVYFSKGYGLPWDGTFKGAALPLGTYYYIIDPGKLRKQLSGSVTILR</sequence>
<dbReference type="RefSeq" id="WP_194109906.1">
    <property type="nucleotide sequence ID" value="NZ_JADFFL010000001.1"/>
</dbReference>
<keyword evidence="3" id="KW-1185">Reference proteome</keyword>
<dbReference type="PANTHER" id="PTHR46534:SF1">
    <property type="entry name" value="IGGFC-BINDING PROTEIN N-TERMINAL DOMAIN-CONTAINING PROTEIN"/>
    <property type="match status" value="1"/>
</dbReference>
<dbReference type="EMBL" id="JADFFL010000001">
    <property type="protein sequence ID" value="MBE9660712.1"/>
    <property type="molecule type" value="Genomic_DNA"/>
</dbReference>
<dbReference type="PROSITE" id="PS50093">
    <property type="entry name" value="PKD"/>
    <property type="match status" value="3"/>
</dbReference>
<reference evidence="2" key="1">
    <citation type="submission" date="2020-10" db="EMBL/GenBank/DDBJ databases">
        <title>Mucilaginibacter mali sp. nov., isolated from rhizosphere soil of apple orchard.</title>
        <authorList>
            <person name="Lee J.-S."/>
            <person name="Kim H.S."/>
            <person name="Kim J.-S."/>
        </authorList>
    </citation>
    <scope>NUCLEOTIDE SEQUENCE</scope>
    <source>
        <strain evidence="2">KCTC 22746</strain>
    </source>
</reference>
<proteinExistence type="predicted"/>